<comment type="caution">
    <text evidence="1">The sequence shown here is derived from an EMBL/GenBank/DDBJ whole genome shotgun (WGS) entry which is preliminary data.</text>
</comment>
<dbReference type="PANTHER" id="PTHR46579:SF1">
    <property type="entry name" value="F5_8 TYPE C DOMAIN-CONTAINING PROTEIN"/>
    <property type="match status" value="1"/>
</dbReference>
<proteinExistence type="predicted"/>
<sequence length="932" mass="105071">MSGNDNVKVMVHHDDSVDISQVFVSPKGPGSKSVLCHFVHSWPSDDSSAPSGLREAAGAHDGLQTRVMVDLFVAEKGTFIFISVYTRSHRKLENIPARTSKKPPGCDLHRACDTKPITSSMASAQSPQQQALPSAPTLLLTGSQSSTLPASRHIPVIPNPTLKELRDMARKRKERNLNLTFWQMMEYSSVPASDEEDSDEGTDGIVKVEEHPVRCLQNPPSTLDLSESDAEPSDARTTIEIQELHDSLAFIEALKAASLDKDGLPADVLHRLCHPICEPLDISDPDLRLSLDLFLGLDQSSEHMYAKMRDTNIRQNPDNEPLTYEQMKRKMVELTGVALVSNDMCINTCMAFTGPYSTLNHCLKCGVSRYDEDQLTVGKKIPNCEFMTIPLGPQLQKTDEILELLEMHDGQLPELDDFFSGEDYLDAVRDSKITPGDVCLMFSMDGAQLYQSKQSDCWIYIWVIMDLSPDKCYKKRYVLPGGFIPGPNNPQHVDSFMFSGLHHLAGLQKEGLQIWNRLTKTVFECHPFMALGTADGVGLNHLNGMCRHNGKQGCRTYCGTTSRHKDGAPNYYPAHLKPDNYMVSGCDHPDVNLSELPIRPDPKTYFDNLKYILASRNITQFRTWHRETGIIKPSLFSGLPPEHMLKIPDCFPIDLMHLASLNLTEHLVNIWHGTLPCDKDDDKDTWDFAVLQGDVWKEHGTAVAKALPYLPGSFDCPPRNPTEKLNSGYKAWEFLIWIYRLGPALLYNILPAPYWDNFCRLAQAMCFLHQHRITAIQVQSAHKFILEFIEGFEQLYYQRKLERIHFCRQSIHTSVHLAPQTTRTGPKPLHGQWVLERTIGNLGKEICLHSSPFANLAQRGLLRSQVNVLKAMAPDLDPDDYRLPRGAKDLKDGFILLRARDKYAHRPPQSEGKVIKDFLLDHDVELAVNWVP</sequence>
<keyword evidence="2" id="KW-1185">Reference proteome</keyword>
<dbReference type="Proteomes" id="UP000298061">
    <property type="component" value="Unassembled WGS sequence"/>
</dbReference>
<gene>
    <name evidence="1" type="ORF">EWM64_g5571</name>
</gene>
<organism evidence="1 2">
    <name type="scientific">Hericium alpestre</name>
    <dbReference type="NCBI Taxonomy" id="135208"/>
    <lineage>
        <taxon>Eukaryota</taxon>
        <taxon>Fungi</taxon>
        <taxon>Dikarya</taxon>
        <taxon>Basidiomycota</taxon>
        <taxon>Agaricomycotina</taxon>
        <taxon>Agaricomycetes</taxon>
        <taxon>Russulales</taxon>
        <taxon>Hericiaceae</taxon>
        <taxon>Hericium</taxon>
    </lineage>
</organism>
<dbReference type="EMBL" id="SFCI01000680">
    <property type="protein sequence ID" value="TFY78441.1"/>
    <property type="molecule type" value="Genomic_DNA"/>
</dbReference>
<evidence type="ECO:0000313" key="1">
    <source>
        <dbReference type="EMBL" id="TFY78441.1"/>
    </source>
</evidence>
<dbReference type="PANTHER" id="PTHR46579">
    <property type="entry name" value="F5/8 TYPE C DOMAIN-CONTAINING PROTEIN-RELATED"/>
    <property type="match status" value="1"/>
</dbReference>
<accession>A0A4Y9ZWZ7</accession>
<dbReference type="InterPro" id="IPR004242">
    <property type="entry name" value="Transposase_21"/>
</dbReference>
<name>A0A4Y9ZWZ7_9AGAM</name>
<dbReference type="Pfam" id="PF02992">
    <property type="entry name" value="Transposase_21"/>
    <property type="match status" value="1"/>
</dbReference>
<dbReference type="AlphaFoldDB" id="A0A4Y9ZWZ7"/>
<dbReference type="OrthoDB" id="2669721at2759"/>
<reference evidence="1 2" key="1">
    <citation type="submission" date="2019-02" db="EMBL/GenBank/DDBJ databases">
        <title>Genome sequencing of the rare red list fungi Hericium alpestre (H. flagellum).</title>
        <authorList>
            <person name="Buettner E."/>
            <person name="Kellner H."/>
        </authorList>
    </citation>
    <scope>NUCLEOTIDE SEQUENCE [LARGE SCALE GENOMIC DNA]</scope>
    <source>
        <strain evidence="1 2">DSM 108284</strain>
    </source>
</reference>
<protein>
    <submittedName>
        <fullName evidence="1">Uncharacterized protein</fullName>
    </submittedName>
</protein>
<evidence type="ECO:0000313" key="2">
    <source>
        <dbReference type="Proteomes" id="UP000298061"/>
    </source>
</evidence>
<dbReference type="STRING" id="135208.A0A4Y9ZWZ7"/>